<dbReference type="EMBL" id="CP002608">
    <property type="protein sequence ID" value="AEB41954.1"/>
    <property type="molecule type" value="Genomic_DNA"/>
</dbReference>
<protein>
    <submittedName>
        <fullName evidence="2">Uncharacterized protein</fullName>
    </submittedName>
</protein>
<dbReference type="Pfam" id="PF24683">
    <property type="entry name" value="CT021"/>
    <property type="match status" value="1"/>
</dbReference>
<dbReference type="Proteomes" id="UP000008305">
    <property type="component" value="Chromosome"/>
</dbReference>
<accession>A0AA34WIB6</accession>
<evidence type="ECO:0000256" key="1">
    <source>
        <dbReference type="SAM" id="SignalP"/>
    </source>
</evidence>
<organism evidence="2 3">
    <name type="scientific">Chlamydia pecorum (strain ATCC VR-628 / DSM 29919 / E58)</name>
    <name type="common">Chlamydophila pecorum</name>
    <dbReference type="NCBI Taxonomy" id="331635"/>
    <lineage>
        <taxon>Bacteria</taxon>
        <taxon>Pseudomonadati</taxon>
        <taxon>Chlamydiota</taxon>
        <taxon>Chlamydiia</taxon>
        <taxon>Chlamydiales</taxon>
        <taxon>Chlamydiaceae</taxon>
        <taxon>Chlamydia/Chlamydophila group</taxon>
        <taxon>Chlamydia</taxon>
    </lineage>
</organism>
<dbReference type="KEGG" id="cpm:G5S_1037"/>
<keyword evidence="1" id="KW-0732">Signal</keyword>
<dbReference type="InterPro" id="IPR056408">
    <property type="entry name" value="CT021-like"/>
</dbReference>
<gene>
    <name evidence="2" type="ordered locus">G5S_1037</name>
</gene>
<feature type="chain" id="PRO_5041375952" evidence="1">
    <location>
        <begin position="26"/>
        <end position="250"/>
    </location>
</feature>
<keyword evidence="3" id="KW-1185">Reference proteome</keyword>
<dbReference type="RefSeq" id="WP_013713032.1">
    <property type="nucleotide sequence ID" value="NC_015408.1"/>
</dbReference>
<evidence type="ECO:0000313" key="3">
    <source>
        <dbReference type="Proteomes" id="UP000008305"/>
    </source>
</evidence>
<dbReference type="AlphaFoldDB" id="A0AA34WIB6"/>
<feature type="signal peptide" evidence="1">
    <location>
        <begin position="1"/>
        <end position="25"/>
    </location>
</feature>
<proteinExistence type="predicted"/>
<evidence type="ECO:0000313" key="2">
    <source>
        <dbReference type="EMBL" id="AEB41954.1"/>
    </source>
</evidence>
<name>A0AA34WIB6_CHLPE</name>
<reference evidence="2 3" key="1">
    <citation type="journal article" date="2011" name="J. Bacteriol.">
        <title>Genome sequence of the obligate intracellular animal pathogen Chlamydia pecorum E58.</title>
        <authorList>
            <person name="Mojica S."/>
            <person name="Huot Creasy H."/>
            <person name="Daugherty S."/>
            <person name="Read T.D."/>
            <person name="Kim T."/>
            <person name="Kaltenboeck B."/>
            <person name="Bavoil P."/>
            <person name="Myers G.S."/>
        </authorList>
    </citation>
    <scope>NUCLEOTIDE SEQUENCE [LARGE SCALE GENOMIC DNA]</scope>
    <source>
        <strain evidence="2 3">E58</strain>
    </source>
</reference>
<sequence>MKKQGKTRLGFLFLGLLFSPIRLQAASPTHTIQQNIFLAKSGDFIVFSRGSQRIFILVKSASQDSVCLEIIDFPTLLYSERNLPQETSWKTAIHQLKSPAKVTVLYLSKKNIRAFSLCSKTSQLSPISNAQDLPLLSKFFTIPLEPAPKHLIKMKQDNLPWTPTVQIEEQKVSKPLTTKALHGTWPKDHTLLSETDILMYFPLPEVSVFPIWISIHLPTKGTSVLRALSVGHGATSPYHYALPKDLELSK</sequence>